<dbReference type="EMBL" id="CAJFCW020000002">
    <property type="protein sequence ID" value="CAG9092545.1"/>
    <property type="molecule type" value="Genomic_DNA"/>
</dbReference>
<name>A0A811K6N7_9BILA</name>
<feature type="chain" id="PRO_5044131624" evidence="1">
    <location>
        <begin position="17"/>
        <end position="224"/>
    </location>
</feature>
<accession>A0A811K6N7</accession>
<dbReference type="Proteomes" id="UP000614601">
    <property type="component" value="Unassembled WGS sequence"/>
</dbReference>
<keyword evidence="1" id="KW-0732">Signal</keyword>
<comment type="caution">
    <text evidence="2">The sequence shown here is derived from an EMBL/GenBank/DDBJ whole genome shotgun (WGS) entry which is preliminary data.</text>
</comment>
<proteinExistence type="predicted"/>
<evidence type="ECO:0000313" key="3">
    <source>
        <dbReference type="Proteomes" id="UP000614601"/>
    </source>
</evidence>
<protein>
    <submittedName>
        <fullName evidence="2">Uncharacterized protein</fullName>
    </submittedName>
</protein>
<evidence type="ECO:0000256" key="1">
    <source>
        <dbReference type="SAM" id="SignalP"/>
    </source>
</evidence>
<feature type="signal peptide" evidence="1">
    <location>
        <begin position="1"/>
        <end position="16"/>
    </location>
</feature>
<dbReference type="EMBL" id="CAJFDH010000002">
    <property type="protein sequence ID" value="CAD5211012.1"/>
    <property type="molecule type" value="Genomic_DNA"/>
</dbReference>
<organism evidence="2 3">
    <name type="scientific">Bursaphelenchus okinawaensis</name>
    <dbReference type="NCBI Taxonomy" id="465554"/>
    <lineage>
        <taxon>Eukaryota</taxon>
        <taxon>Metazoa</taxon>
        <taxon>Ecdysozoa</taxon>
        <taxon>Nematoda</taxon>
        <taxon>Chromadorea</taxon>
        <taxon>Rhabditida</taxon>
        <taxon>Tylenchina</taxon>
        <taxon>Tylenchomorpha</taxon>
        <taxon>Aphelenchoidea</taxon>
        <taxon>Aphelenchoididae</taxon>
        <taxon>Bursaphelenchus</taxon>
    </lineage>
</organism>
<evidence type="ECO:0000313" key="2">
    <source>
        <dbReference type="EMBL" id="CAD5211012.1"/>
    </source>
</evidence>
<gene>
    <name evidence="2" type="ORF">BOKJ2_LOCUS3481</name>
</gene>
<keyword evidence="3" id="KW-1185">Reference proteome</keyword>
<dbReference type="AlphaFoldDB" id="A0A811K6N7"/>
<dbReference type="OrthoDB" id="5815293at2759"/>
<sequence>MNRLLWLLPVVCLVQAQSTTKASGKCRDKVENLIKARSDFKKPKPAIIKSFSGTIYNHDGTPSCAYGKPTVPMPGWVTLLEGEMHVPKHYDLLKTGMMRLTVRGNGFDDALCLNGESQYLALPSSFCKLKLCDFIGEDICKVFEEPGVHTIKELEEKIGFNSTLELPEPPSLLGISLLDVFSGEFAFGFQIESDGEVILDVNIPTNNKWLQIGVSEGTKEDDDD</sequence>
<dbReference type="Proteomes" id="UP000783686">
    <property type="component" value="Unassembled WGS sequence"/>
</dbReference>
<reference evidence="2" key="1">
    <citation type="submission" date="2020-09" db="EMBL/GenBank/DDBJ databases">
        <authorList>
            <person name="Kikuchi T."/>
        </authorList>
    </citation>
    <scope>NUCLEOTIDE SEQUENCE</scope>
    <source>
        <strain evidence="2">SH1</strain>
    </source>
</reference>